<dbReference type="Proteomes" id="UP001177080">
    <property type="component" value="Unassembled WGS sequence"/>
</dbReference>
<protein>
    <submittedName>
        <fullName evidence="1">Uncharacterized protein</fullName>
    </submittedName>
</protein>
<accession>A0ABT8XKF9</accession>
<dbReference type="EMBL" id="WHSC02000011">
    <property type="protein sequence ID" value="MDO6124214.1"/>
    <property type="molecule type" value="Genomic_DNA"/>
</dbReference>
<keyword evidence="2" id="KW-1185">Reference proteome</keyword>
<name>A0ABT8XKF9_9HYPH</name>
<proteinExistence type="predicted"/>
<evidence type="ECO:0000313" key="2">
    <source>
        <dbReference type="Proteomes" id="UP001177080"/>
    </source>
</evidence>
<reference evidence="1" key="1">
    <citation type="submission" date="2022-04" db="EMBL/GenBank/DDBJ databases">
        <title>Shinella lacus sp. nov., a novel member of the genus Shinella from water.</title>
        <authorList>
            <person name="Deng Y."/>
        </authorList>
    </citation>
    <scope>NUCLEOTIDE SEQUENCE</scope>
    <source>
        <strain evidence="1">JCM 31239</strain>
    </source>
</reference>
<organism evidence="1 2">
    <name type="scientific">Shinella curvata</name>
    <dbReference type="NCBI Taxonomy" id="1817964"/>
    <lineage>
        <taxon>Bacteria</taxon>
        <taxon>Pseudomonadati</taxon>
        <taxon>Pseudomonadota</taxon>
        <taxon>Alphaproteobacteria</taxon>
        <taxon>Hyphomicrobiales</taxon>
        <taxon>Rhizobiaceae</taxon>
        <taxon>Shinella</taxon>
    </lineage>
</organism>
<comment type="caution">
    <text evidence="1">The sequence shown here is derived from an EMBL/GenBank/DDBJ whole genome shotgun (WGS) entry which is preliminary data.</text>
</comment>
<sequence length="59" mass="6771">MKYEAGMQILYDVVSKGVFIQFRGRSEFLTGPFASRHEAILAAEDYCRRMGWGGDDHQK</sequence>
<gene>
    <name evidence="1" type="ORF">GB928_023745</name>
</gene>
<dbReference type="RefSeq" id="WP_244763805.1">
    <property type="nucleotide sequence ID" value="NZ_JALJCJ010000009.1"/>
</dbReference>
<evidence type="ECO:0000313" key="1">
    <source>
        <dbReference type="EMBL" id="MDO6124214.1"/>
    </source>
</evidence>